<gene>
    <name evidence="3" type="ORF">LE190_09795</name>
</gene>
<dbReference type="Pfam" id="PF01927">
    <property type="entry name" value="Mut7-C"/>
    <property type="match status" value="1"/>
</dbReference>
<proteinExistence type="predicted"/>
<dbReference type="Proteomes" id="UP001198602">
    <property type="component" value="Unassembled WGS sequence"/>
</dbReference>
<organism evidence="3 4">
    <name type="scientific">Massilia hydrophila</name>
    <dbReference type="NCBI Taxonomy" id="3044279"/>
    <lineage>
        <taxon>Bacteria</taxon>
        <taxon>Pseudomonadati</taxon>
        <taxon>Pseudomonadota</taxon>
        <taxon>Betaproteobacteria</taxon>
        <taxon>Burkholderiales</taxon>
        <taxon>Oxalobacteraceae</taxon>
        <taxon>Telluria group</taxon>
        <taxon>Massilia</taxon>
    </lineage>
</organism>
<dbReference type="InterPro" id="IPR002782">
    <property type="entry name" value="Mut7-C_RNAse_dom"/>
</dbReference>
<evidence type="ECO:0000259" key="1">
    <source>
        <dbReference type="Pfam" id="PF01927"/>
    </source>
</evidence>
<feature type="domain" description="Mut7-C RNAse" evidence="1">
    <location>
        <begin position="95"/>
        <end position="236"/>
    </location>
</feature>
<protein>
    <submittedName>
        <fullName evidence="3">Mut7-C ubiquitin/RNAse domain-containing protein</fullName>
    </submittedName>
</protein>
<sequence length="271" mass="29519">MVNAPVTVRFRFHGALADFLPRARRGTEFGAACARDATVKHMVEALGVPHTEVGQLLLNGAPGSLGALLRDGDRVDVHPASSLAAGAACAPGGRPRFVADAHLGGLARLLRMAGYDTLYDNGYRDEDIARIAHEEERVLLTRDRELLKRRSVDCGCYLRATVPERQLRELFARLNLAPRMRPFSLCLHCNAPLRPVPKDAVLARLPPRVAEAHDAFTTCDACRRVYWAGSHHARMCVLLAELADVALAPAAVEWAPARAPSASDPQQSSQR</sequence>
<evidence type="ECO:0000313" key="4">
    <source>
        <dbReference type="Proteomes" id="UP001198602"/>
    </source>
</evidence>
<dbReference type="PANTHER" id="PTHR39081:SF1">
    <property type="entry name" value="MUT7-C RNASE DOMAIN-CONTAINING PROTEIN"/>
    <property type="match status" value="1"/>
</dbReference>
<evidence type="ECO:0000313" key="3">
    <source>
        <dbReference type="EMBL" id="MCA1856218.1"/>
    </source>
</evidence>
<dbReference type="EMBL" id="JAHYBX010000003">
    <property type="protein sequence ID" value="MCA1856218.1"/>
    <property type="molecule type" value="Genomic_DNA"/>
</dbReference>
<name>A0ABS7Y941_9BURK</name>
<dbReference type="RefSeq" id="WP_225238523.1">
    <property type="nucleotide sequence ID" value="NZ_JAHYBX010000003.1"/>
</dbReference>
<feature type="domain" description="Ubiquitin Mut7-C" evidence="2">
    <location>
        <begin position="7"/>
        <end position="81"/>
    </location>
</feature>
<dbReference type="PANTHER" id="PTHR39081">
    <property type="entry name" value="MUT7-C DOMAIN-CONTAINING PROTEIN"/>
    <property type="match status" value="1"/>
</dbReference>
<keyword evidence="4" id="KW-1185">Reference proteome</keyword>
<evidence type="ECO:0000259" key="2">
    <source>
        <dbReference type="Pfam" id="PF14451"/>
    </source>
</evidence>
<dbReference type="Pfam" id="PF14451">
    <property type="entry name" value="Ub-Mut7C"/>
    <property type="match status" value="1"/>
</dbReference>
<dbReference type="InterPro" id="IPR027798">
    <property type="entry name" value="Ub_Mut7C"/>
</dbReference>
<reference evidence="3 4" key="1">
    <citation type="submission" date="2021-07" db="EMBL/GenBank/DDBJ databases">
        <title>Characterization of Violacein-producing bacteria and related species.</title>
        <authorList>
            <person name="Wilson H.S."/>
            <person name="De Leon M.E."/>
        </authorList>
    </citation>
    <scope>NUCLEOTIDE SEQUENCE [LARGE SCALE GENOMIC DNA]</scope>
    <source>
        <strain evidence="3 4">HSC-2F05</strain>
    </source>
</reference>
<accession>A0ABS7Y941</accession>
<comment type="caution">
    <text evidence="3">The sequence shown here is derived from an EMBL/GenBank/DDBJ whole genome shotgun (WGS) entry which is preliminary data.</text>
</comment>